<organism evidence="1 2">
    <name type="scientific">Trichonephila inaurata madagascariensis</name>
    <dbReference type="NCBI Taxonomy" id="2747483"/>
    <lineage>
        <taxon>Eukaryota</taxon>
        <taxon>Metazoa</taxon>
        <taxon>Ecdysozoa</taxon>
        <taxon>Arthropoda</taxon>
        <taxon>Chelicerata</taxon>
        <taxon>Arachnida</taxon>
        <taxon>Araneae</taxon>
        <taxon>Araneomorphae</taxon>
        <taxon>Entelegynae</taxon>
        <taxon>Araneoidea</taxon>
        <taxon>Nephilidae</taxon>
        <taxon>Trichonephila</taxon>
        <taxon>Trichonephila inaurata</taxon>
    </lineage>
</organism>
<protein>
    <submittedName>
        <fullName evidence="1">Uncharacterized protein</fullName>
    </submittedName>
</protein>
<evidence type="ECO:0000313" key="1">
    <source>
        <dbReference type="EMBL" id="GFY52258.1"/>
    </source>
</evidence>
<keyword evidence="2" id="KW-1185">Reference proteome</keyword>
<dbReference type="EMBL" id="BMAV01008579">
    <property type="protein sequence ID" value="GFY52258.1"/>
    <property type="molecule type" value="Genomic_DNA"/>
</dbReference>
<evidence type="ECO:0000313" key="2">
    <source>
        <dbReference type="Proteomes" id="UP000886998"/>
    </source>
</evidence>
<comment type="caution">
    <text evidence="1">The sequence shown here is derived from an EMBL/GenBank/DDBJ whole genome shotgun (WGS) entry which is preliminary data.</text>
</comment>
<accession>A0A8X6XF92</accession>
<reference evidence="1" key="1">
    <citation type="submission" date="2020-08" db="EMBL/GenBank/DDBJ databases">
        <title>Multicomponent nature underlies the extraordinary mechanical properties of spider dragline silk.</title>
        <authorList>
            <person name="Kono N."/>
            <person name="Nakamura H."/>
            <person name="Mori M."/>
            <person name="Yoshida Y."/>
            <person name="Ohtoshi R."/>
            <person name="Malay A.D."/>
            <person name="Moran D.A.P."/>
            <person name="Tomita M."/>
            <person name="Numata K."/>
            <person name="Arakawa K."/>
        </authorList>
    </citation>
    <scope>NUCLEOTIDE SEQUENCE</scope>
</reference>
<dbReference type="Proteomes" id="UP000886998">
    <property type="component" value="Unassembled WGS sequence"/>
</dbReference>
<gene>
    <name evidence="1" type="ORF">TNIN_53751</name>
</gene>
<proteinExistence type="predicted"/>
<name>A0A8X6XF92_9ARAC</name>
<sequence length="127" mass="14768">MANSACEKQERTGISALPTLLVKPCKFTYRNSFSEIYRMTPKPWFKKRKMPRSPSKHIQAPRGAHTVYVAEATQHPEPNTQVYLRDASRPEAPNDDQRYGKMQTVSWPEPASRKYGSWQQLIFRINQ</sequence>
<dbReference type="AlphaFoldDB" id="A0A8X6XF92"/>